<dbReference type="Pfam" id="PF15385">
    <property type="entry name" value="SARG"/>
    <property type="match status" value="1"/>
</dbReference>
<dbReference type="PANTHER" id="PTHR21555:SF0">
    <property type="entry name" value="SPECIFICALLY ANDROGEN-REGULATED GENE PROTEIN"/>
    <property type="match status" value="1"/>
</dbReference>
<feature type="region of interest" description="Disordered" evidence="1">
    <location>
        <begin position="62"/>
        <end position="152"/>
    </location>
</feature>
<evidence type="ECO:0000256" key="1">
    <source>
        <dbReference type="SAM" id="MobiDB-lite"/>
    </source>
</evidence>
<dbReference type="GeneID" id="109985268"/>
<feature type="compositionally biased region" description="Basic and acidic residues" evidence="1">
    <location>
        <begin position="231"/>
        <end position="243"/>
    </location>
</feature>
<proteinExistence type="predicted"/>
<dbReference type="AlphaFoldDB" id="A0A3Q3LW13"/>
<dbReference type="InterPro" id="IPR026152">
    <property type="entry name" value="SARG"/>
</dbReference>
<dbReference type="PANTHER" id="PTHR21555">
    <property type="entry name" value="SPECIFICALLY ANDROGEN-REGULATED GENE PROTEIN"/>
    <property type="match status" value="1"/>
</dbReference>
<protein>
    <submittedName>
        <fullName evidence="2">Specifically androgen-regulated gene protein-like</fullName>
    </submittedName>
</protein>
<dbReference type="InParanoid" id="A0A3Q3LW13"/>
<dbReference type="Ensembl" id="ENSLBET00000013274.1">
    <property type="protein sequence ID" value="ENSLBEP00000012630.1"/>
    <property type="gene ID" value="ENSLBEG00000009698.1"/>
</dbReference>
<feature type="compositionally biased region" description="Pro residues" evidence="1">
    <location>
        <begin position="196"/>
        <end position="211"/>
    </location>
</feature>
<dbReference type="STRING" id="56723.ENSLBEP00000012630"/>
<name>A0A3Q3LW13_9LABR</name>
<dbReference type="Proteomes" id="UP000261660">
    <property type="component" value="Unplaced"/>
</dbReference>
<dbReference type="GeneTree" id="ENSGT00390000017874"/>
<feature type="region of interest" description="Disordered" evidence="1">
    <location>
        <begin position="495"/>
        <end position="563"/>
    </location>
</feature>
<feature type="compositionally biased region" description="Low complexity" evidence="1">
    <location>
        <begin position="261"/>
        <end position="272"/>
    </location>
</feature>
<feature type="compositionally biased region" description="Polar residues" evidence="1">
    <location>
        <begin position="349"/>
        <end position="363"/>
    </location>
</feature>
<dbReference type="RefSeq" id="XP_020491203.1">
    <property type="nucleotide sequence ID" value="XM_020635547.3"/>
</dbReference>
<feature type="compositionally biased region" description="Basic and acidic residues" evidence="1">
    <location>
        <begin position="92"/>
        <end position="102"/>
    </location>
</feature>
<feature type="compositionally biased region" description="Polar residues" evidence="1">
    <location>
        <begin position="310"/>
        <end position="322"/>
    </location>
</feature>
<feature type="compositionally biased region" description="Polar residues" evidence="1">
    <location>
        <begin position="245"/>
        <end position="260"/>
    </location>
</feature>
<sequence>MPKSDTWPGGVALEPLRNMDSAGSCDSVISVNSAGSGDSMEHLSPEERACLMYLEETIEALEVQEDSGISNDEPDPGLQVGLMSANDISSVRSDESLEDPKSDQALQHAFNGISEPQSSPGSASNTADLETSEKLAPHLGPPITESGSASEIHSAAIHAPELCVSKDEDGNLMIVPSTSLSLDESTKAPEVDVGLIPPPSDFMDVPGPPAKPLTAKDLLSSSVLSNKKSAKTVDLEQLRERASGKRTSVTSLESQNNPQELSPLPLSSASLVCPPPPETAEPRSPPAVAPKPKKLPANILLKSQRAAVADSSSGHSVPNSSDRLLLDHQRVRMEALRKLGLLKSDDSDISPNLSPKLSPQSRRSWAAPPSPVSSNTPPLTPSSFLHDRSPSPASASLQSPNASPPGTLRAPVVQLPEILLAPDAFSDPDGSLTSDNELSAGNDVSEVTPPFTPPVQVKRLTPPKALGVKSATLERSGLGLSSYMESQDSIIAAVGGKLSPSQLRNSRPRPASLGSGKEFSKAQGEGLKVGRATSKEPDLRRSLPAPHPSKNSQKLPRSEGISVLICPRAQNENDRREALRRLGLLRD</sequence>
<evidence type="ECO:0000313" key="3">
    <source>
        <dbReference type="Proteomes" id="UP000261660"/>
    </source>
</evidence>
<accession>A0A3Q3LW13</accession>
<evidence type="ECO:0000313" key="2">
    <source>
        <dbReference type="Ensembl" id="ENSLBEP00000012630.1"/>
    </source>
</evidence>
<feature type="compositionally biased region" description="Low complexity" evidence="1">
    <location>
        <begin position="390"/>
        <end position="405"/>
    </location>
</feature>
<organism evidence="2 3">
    <name type="scientific">Labrus bergylta</name>
    <name type="common">ballan wrasse</name>
    <dbReference type="NCBI Taxonomy" id="56723"/>
    <lineage>
        <taxon>Eukaryota</taxon>
        <taxon>Metazoa</taxon>
        <taxon>Chordata</taxon>
        <taxon>Craniata</taxon>
        <taxon>Vertebrata</taxon>
        <taxon>Euteleostomi</taxon>
        <taxon>Actinopterygii</taxon>
        <taxon>Neopterygii</taxon>
        <taxon>Teleostei</taxon>
        <taxon>Neoteleostei</taxon>
        <taxon>Acanthomorphata</taxon>
        <taxon>Eupercaria</taxon>
        <taxon>Labriformes</taxon>
        <taxon>Labridae</taxon>
        <taxon>Labrus</taxon>
    </lineage>
</organism>
<feature type="compositionally biased region" description="Pro residues" evidence="1">
    <location>
        <begin position="273"/>
        <end position="289"/>
    </location>
</feature>
<dbReference type="OrthoDB" id="9898538at2759"/>
<feature type="compositionally biased region" description="Polar residues" evidence="1">
    <location>
        <begin position="372"/>
        <end position="383"/>
    </location>
</feature>
<reference evidence="2" key="2">
    <citation type="submission" date="2025-09" db="UniProtKB">
        <authorList>
            <consortium name="Ensembl"/>
        </authorList>
    </citation>
    <scope>IDENTIFICATION</scope>
</reference>
<feature type="compositionally biased region" description="Low complexity" evidence="1">
    <location>
        <begin position="216"/>
        <end position="227"/>
    </location>
</feature>
<feature type="region of interest" description="Disordered" evidence="1">
    <location>
        <begin position="177"/>
        <end position="326"/>
    </location>
</feature>
<feature type="compositionally biased region" description="Polar residues" evidence="1">
    <location>
        <begin position="114"/>
        <end position="129"/>
    </location>
</feature>
<keyword evidence="3" id="KW-1185">Reference proteome</keyword>
<feature type="region of interest" description="Disordered" evidence="1">
    <location>
        <begin position="341"/>
        <end position="469"/>
    </location>
</feature>
<reference evidence="2" key="1">
    <citation type="submission" date="2025-08" db="UniProtKB">
        <authorList>
            <consortium name="Ensembl"/>
        </authorList>
    </citation>
    <scope>IDENTIFICATION</scope>
</reference>